<dbReference type="InterPro" id="IPR036390">
    <property type="entry name" value="WH_DNA-bd_sf"/>
</dbReference>
<dbReference type="PANTHER" id="PTHR33221">
    <property type="entry name" value="WINGED HELIX-TURN-HELIX TRANSCRIPTIONAL REGULATOR, RRF2 FAMILY"/>
    <property type="match status" value="1"/>
</dbReference>
<dbReference type="PANTHER" id="PTHR33221:SF4">
    <property type="entry name" value="HTH-TYPE TRANSCRIPTIONAL REPRESSOR NSRR"/>
    <property type="match status" value="1"/>
</dbReference>
<dbReference type="Proteomes" id="UP001369082">
    <property type="component" value="Unassembled WGS sequence"/>
</dbReference>
<dbReference type="NCBIfam" id="TIGR00738">
    <property type="entry name" value="rrf2_super"/>
    <property type="match status" value="1"/>
</dbReference>
<dbReference type="EMBL" id="JBAKAZ010000004">
    <property type="protein sequence ID" value="MEL0628262.1"/>
    <property type="molecule type" value="Genomic_DNA"/>
</dbReference>
<evidence type="ECO:0000313" key="2">
    <source>
        <dbReference type="EMBL" id="MEL0628262.1"/>
    </source>
</evidence>
<dbReference type="Pfam" id="PF02082">
    <property type="entry name" value="Rrf2"/>
    <property type="match status" value="1"/>
</dbReference>
<accession>A0ABU9GLS4</accession>
<dbReference type="InterPro" id="IPR000944">
    <property type="entry name" value="Tscrpt_reg_Rrf2"/>
</dbReference>
<keyword evidence="1" id="KW-0238">DNA-binding</keyword>
<comment type="caution">
    <text evidence="2">The sequence shown here is derived from an EMBL/GenBank/DDBJ whole genome shotgun (WGS) entry which is preliminary data.</text>
</comment>
<name>A0ABU9GLS4_9GAMM</name>
<dbReference type="PROSITE" id="PS51197">
    <property type="entry name" value="HTH_RRF2_2"/>
    <property type="match status" value="1"/>
</dbReference>
<protein>
    <submittedName>
        <fullName evidence="2">Rrf2 family transcriptional regulator</fullName>
    </submittedName>
</protein>
<sequence>MQLTKHTDYAVRVLIYLNTQVDQTALSKANEIAELFDISFNHLTKVIHHLGKAGFIQTIRGKSGGIKLAKPAEQINLGDIIEVMETNLSPVNCQEPPCRLDSVCLAKPIFHKAMQAFLDELRKHTLADICITKSNDVWKLNLDQPVNIVE</sequence>
<keyword evidence="3" id="KW-1185">Reference proteome</keyword>
<proteinExistence type="predicted"/>
<dbReference type="RefSeq" id="WP_341596212.1">
    <property type="nucleotide sequence ID" value="NZ_JBAKAZ010000004.1"/>
</dbReference>
<dbReference type="SUPFAM" id="SSF46785">
    <property type="entry name" value="Winged helix' DNA-binding domain"/>
    <property type="match status" value="1"/>
</dbReference>
<reference evidence="2 3" key="1">
    <citation type="submission" date="2024-02" db="EMBL/GenBank/DDBJ databases">
        <title>Bacteria isolated from the canopy kelp, Nereocystis luetkeana.</title>
        <authorList>
            <person name="Pfister C.A."/>
            <person name="Younker I.T."/>
            <person name="Light S.H."/>
        </authorList>
    </citation>
    <scope>NUCLEOTIDE SEQUENCE [LARGE SCALE GENOMIC DNA]</scope>
    <source>
        <strain evidence="2 3">TI.1.05</strain>
    </source>
</reference>
<organism evidence="2 3">
    <name type="scientific">Psychromonas aquatilis</name>
    <dbReference type="NCBI Taxonomy" id="2005072"/>
    <lineage>
        <taxon>Bacteria</taxon>
        <taxon>Pseudomonadati</taxon>
        <taxon>Pseudomonadota</taxon>
        <taxon>Gammaproteobacteria</taxon>
        <taxon>Alteromonadales</taxon>
        <taxon>Psychromonadaceae</taxon>
        <taxon>Psychromonas</taxon>
    </lineage>
</organism>
<dbReference type="InterPro" id="IPR036388">
    <property type="entry name" value="WH-like_DNA-bd_sf"/>
</dbReference>
<gene>
    <name evidence="2" type="ORF">V6256_01460</name>
</gene>
<evidence type="ECO:0000256" key="1">
    <source>
        <dbReference type="ARBA" id="ARBA00023125"/>
    </source>
</evidence>
<evidence type="ECO:0000313" key="3">
    <source>
        <dbReference type="Proteomes" id="UP001369082"/>
    </source>
</evidence>
<dbReference type="Gene3D" id="1.10.10.10">
    <property type="entry name" value="Winged helix-like DNA-binding domain superfamily/Winged helix DNA-binding domain"/>
    <property type="match status" value="1"/>
</dbReference>